<evidence type="ECO:0000256" key="2">
    <source>
        <dbReference type="ARBA" id="ARBA00022676"/>
    </source>
</evidence>
<dbReference type="SUPFAM" id="SSF53448">
    <property type="entry name" value="Nucleotide-diphospho-sugar transferases"/>
    <property type="match status" value="1"/>
</dbReference>
<comment type="caution">
    <text evidence="4">The sequence shown here is derived from an EMBL/GenBank/DDBJ whole genome shotgun (WGS) entry which is preliminary data.</text>
</comment>
<sequence length="206" mass="24775">YKTKNYLWNAGAEINFRSANISRIRGLWEYDPKDQKYNEISSTDYAVGTALFVKKEVIDKVGLLDEIFFMYFEETEWNFRAKKTGYKNYYVPTTIVYHKVTPLINRKSLLLKQYFLNRNAQIFVWKHGKILDILIFYLKFSFKNLRIILVLLMKREFYFAFLRLCSLLQGFRIGIKKRSNRGCGKILIRNYNFIKKIENRIQLLKI</sequence>
<feature type="non-terminal residue" evidence="4">
    <location>
        <position position="1"/>
    </location>
</feature>
<dbReference type="AlphaFoldDB" id="X1HIF2"/>
<name>X1HIF2_9ZZZZ</name>
<dbReference type="InterPro" id="IPR029044">
    <property type="entry name" value="Nucleotide-diphossugar_trans"/>
</dbReference>
<dbReference type="PANTHER" id="PTHR43179">
    <property type="entry name" value="RHAMNOSYLTRANSFERASE WBBL"/>
    <property type="match status" value="1"/>
</dbReference>
<comment type="similarity">
    <text evidence="1">Belongs to the glycosyltransferase 2 family.</text>
</comment>
<proteinExistence type="inferred from homology"/>
<protein>
    <recommendedName>
        <fullName evidence="5">Glycosyltransferase 2-like domain-containing protein</fullName>
    </recommendedName>
</protein>
<evidence type="ECO:0000313" key="4">
    <source>
        <dbReference type="EMBL" id="GAH69262.1"/>
    </source>
</evidence>
<organism evidence="4">
    <name type="scientific">marine sediment metagenome</name>
    <dbReference type="NCBI Taxonomy" id="412755"/>
    <lineage>
        <taxon>unclassified sequences</taxon>
        <taxon>metagenomes</taxon>
        <taxon>ecological metagenomes</taxon>
    </lineage>
</organism>
<gene>
    <name evidence="4" type="ORF">S03H2_43302</name>
</gene>
<evidence type="ECO:0008006" key="5">
    <source>
        <dbReference type="Google" id="ProtNLM"/>
    </source>
</evidence>
<dbReference type="EMBL" id="BARU01026999">
    <property type="protein sequence ID" value="GAH69262.1"/>
    <property type="molecule type" value="Genomic_DNA"/>
</dbReference>
<keyword evidence="3" id="KW-0808">Transferase</keyword>
<keyword evidence="2" id="KW-0328">Glycosyltransferase</keyword>
<dbReference type="GO" id="GO:0016757">
    <property type="term" value="F:glycosyltransferase activity"/>
    <property type="evidence" value="ECO:0007669"/>
    <property type="project" value="UniProtKB-KW"/>
</dbReference>
<evidence type="ECO:0000256" key="3">
    <source>
        <dbReference type="ARBA" id="ARBA00022679"/>
    </source>
</evidence>
<dbReference type="Gene3D" id="3.90.550.10">
    <property type="entry name" value="Spore Coat Polysaccharide Biosynthesis Protein SpsA, Chain A"/>
    <property type="match status" value="1"/>
</dbReference>
<reference evidence="4" key="1">
    <citation type="journal article" date="2014" name="Front. Microbiol.">
        <title>High frequency of phylogenetically diverse reductive dehalogenase-homologous genes in deep subseafloor sedimentary metagenomes.</title>
        <authorList>
            <person name="Kawai M."/>
            <person name="Futagami T."/>
            <person name="Toyoda A."/>
            <person name="Takaki Y."/>
            <person name="Nishi S."/>
            <person name="Hori S."/>
            <person name="Arai W."/>
            <person name="Tsubouchi T."/>
            <person name="Morono Y."/>
            <person name="Uchiyama I."/>
            <person name="Ito T."/>
            <person name="Fujiyama A."/>
            <person name="Inagaki F."/>
            <person name="Takami H."/>
        </authorList>
    </citation>
    <scope>NUCLEOTIDE SEQUENCE</scope>
    <source>
        <strain evidence="4">Expedition CK06-06</strain>
    </source>
</reference>
<accession>X1HIF2</accession>
<dbReference type="PANTHER" id="PTHR43179:SF12">
    <property type="entry name" value="GALACTOFURANOSYLTRANSFERASE GLFT2"/>
    <property type="match status" value="1"/>
</dbReference>
<evidence type="ECO:0000256" key="1">
    <source>
        <dbReference type="ARBA" id="ARBA00006739"/>
    </source>
</evidence>